<comment type="caution">
    <text evidence="3">The sequence shown here is derived from an EMBL/GenBank/DDBJ whole genome shotgun (WGS) entry which is preliminary data.</text>
</comment>
<organism evidence="3 4">
    <name type="scientific">Candidatus Weimeria bifida</name>
    <dbReference type="NCBI Taxonomy" id="2599074"/>
    <lineage>
        <taxon>Bacteria</taxon>
        <taxon>Bacillati</taxon>
        <taxon>Bacillota</taxon>
        <taxon>Clostridia</taxon>
        <taxon>Lachnospirales</taxon>
        <taxon>Lachnospiraceae</taxon>
        <taxon>Candidatus Weimeria</taxon>
    </lineage>
</organism>
<dbReference type="GO" id="GO:0042256">
    <property type="term" value="P:cytosolic ribosome assembly"/>
    <property type="evidence" value="ECO:0007669"/>
    <property type="project" value="UniProtKB-UniRule"/>
</dbReference>
<protein>
    <recommendedName>
        <fullName evidence="2">Ribosomal silencing factor RsfS</fullName>
    </recommendedName>
</protein>
<evidence type="ECO:0000313" key="4">
    <source>
        <dbReference type="Proteomes" id="UP000460257"/>
    </source>
</evidence>
<comment type="function">
    <text evidence="2">Functions as a ribosomal silencing factor. Interacts with ribosomal protein uL14 (rplN), blocking formation of intersubunit bridge B8. Prevents association of the 30S and 50S ribosomal subunits and the formation of functional ribosomes, thus repressing translation.</text>
</comment>
<dbReference type="GO" id="GO:0090071">
    <property type="term" value="P:negative regulation of ribosome biogenesis"/>
    <property type="evidence" value="ECO:0007669"/>
    <property type="project" value="UniProtKB-UniRule"/>
</dbReference>
<dbReference type="GO" id="GO:0043023">
    <property type="term" value="F:ribosomal large subunit binding"/>
    <property type="evidence" value="ECO:0007669"/>
    <property type="project" value="TreeGrafter"/>
</dbReference>
<dbReference type="GO" id="GO:0017148">
    <property type="term" value="P:negative regulation of translation"/>
    <property type="evidence" value="ECO:0007669"/>
    <property type="project" value="UniProtKB-UniRule"/>
</dbReference>
<dbReference type="PANTHER" id="PTHR21043">
    <property type="entry name" value="IOJAP SUPERFAMILY ORTHOLOG"/>
    <property type="match status" value="1"/>
</dbReference>
<dbReference type="InterPro" id="IPR004394">
    <property type="entry name" value="Iojap/RsfS/C7orf30"/>
</dbReference>
<accession>A0A6N7J0Z9</accession>
<evidence type="ECO:0000256" key="1">
    <source>
        <dbReference type="ARBA" id="ARBA00010574"/>
    </source>
</evidence>
<keyword evidence="2" id="KW-0963">Cytoplasm</keyword>
<comment type="subcellular location">
    <subcellularLocation>
        <location evidence="2">Cytoplasm</location>
    </subcellularLocation>
</comment>
<sequence>MANTLDIAKFIKKTLEEKKGENIDIIDISNVSIIADYFVVASASNLTQLEAMKKDLEEKLYREYQMDPKDVEGRRSSTWVLLDYGDIVIHLFTREARDFYNLERIWKDGKMIEA</sequence>
<name>A0A6N7J0Z9_9FIRM</name>
<gene>
    <name evidence="2 3" type="primary">rsfS</name>
    <name evidence="3" type="ORF">FRC54_06210</name>
</gene>
<dbReference type="Gene3D" id="3.30.460.10">
    <property type="entry name" value="Beta Polymerase, domain 2"/>
    <property type="match status" value="1"/>
</dbReference>
<comment type="subunit">
    <text evidence="2">Interacts with ribosomal protein uL14 (rplN).</text>
</comment>
<dbReference type="InterPro" id="IPR043519">
    <property type="entry name" value="NT_sf"/>
</dbReference>
<dbReference type="NCBIfam" id="TIGR00090">
    <property type="entry name" value="rsfS_iojap_ybeB"/>
    <property type="match status" value="1"/>
</dbReference>
<dbReference type="SUPFAM" id="SSF81301">
    <property type="entry name" value="Nucleotidyltransferase"/>
    <property type="match status" value="1"/>
</dbReference>
<dbReference type="AlphaFoldDB" id="A0A6N7J0Z9"/>
<keyword evidence="4" id="KW-1185">Reference proteome</keyword>
<evidence type="ECO:0000256" key="2">
    <source>
        <dbReference type="HAMAP-Rule" id="MF_01477"/>
    </source>
</evidence>
<proteinExistence type="inferred from homology"/>
<dbReference type="Proteomes" id="UP000460257">
    <property type="component" value="Unassembled WGS sequence"/>
</dbReference>
<comment type="similarity">
    <text evidence="1 2">Belongs to the Iojap/RsfS family.</text>
</comment>
<keyword evidence="2" id="KW-0810">Translation regulation</keyword>
<dbReference type="PANTHER" id="PTHR21043:SF0">
    <property type="entry name" value="MITOCHONDRIAL ASSEMBLY OF RIBOSOMAL LARGE SUBUNIT PROTEIN 1"/>
    <property type="match status" value="1"/>
</dbReference>
<keyword evidence="2" id="KW-0678">Repressor</keyword>
<dbReference type="GO" id="GO:0005737">
    <property type="term" value="C:cytoplasm"/>
    <property type="evidence" value="ECO:0007669"/>
    <property type="project" value="UniProtKB-SubCell"/>
</dbReference>
<dbReference type="HAMAP" id="MF_01477">
    <property type="entry name" value="Iojap_RsfS"/>
    <property type="match status" value="1"/>
</dbReference>
<dbReference type="EMBL" id="VOGC01000006">
    <property type="protein sequence ID" value="MQN01509.1"/>
    <property type="molecule type" value="Genomic_DNA"/>
</dbReference>
<dbReference type="Pfam" id="PF02410">
    <property type="entry name" value="RsfS"/>
    <property type="match status" value="1"/>
</dbReference>
<evidence type="ECO:0000313" key="3">
    <source>
        <dbReference type="EMBL" id="MQN01509.1"/>
    </source>
</evidence>
<reference evidence="3" key="1">
    <citation type="journal article" date="2020" name="Appl. Environ. Microbiol.">
        <title>Medium-Chain Fatty Acid Synthesis by 'Candidatus Weimeria bifida' gen. nov., sp. nov., and 'Candidatus Pseudoramibacter fermentans' sp. nov.</title>
        <authorList>
            <person name="Scarborough M.J."/>
            <person name="Myers K.S."/>
            <person name="Donohue T.J."/>
            <person name="Noguera D.R."/>
        </authorList>
    </citation>
    <scope>NUCLEOTIDE SEQUENCE</scope>
    <source>
        <strain evidence="3">LCO1.1</strain>
    </source>
</reference>